<keyword evidence="6" id="KW-1185">Reference proteome</keyword>
<feature type="compositionally biased region" description="Low complexity" evidence="4">
    <location>
        <begin position="221"/>
        <end position="239"/>
    </location>
</feature>
<keyword evidence="2 3" id="KW-1005">Bacterial flagellum biogenesis</keyword>
<keyword evidence="5" id="KW-0969">Cilium</keyword>
<dbReference type="HOGENOM" id="CLU_1159496_0_0_9"/>
<dbReference type="eggNOG" id="COG1843">
    <property type="taxonomic scope" value="Bacteria"/>
</dbReference>
<organism evidence="5 6">
    <name type="scientific">Clostridium acetobutylicum (strain ATCC 824 / DSM 792 / JCM 1419 / IAM 19013 / LMG 5710 / NBRC 13948 / NRRL B-527 / VKM B-1787 / 2291 / W)</name>
    <dbReference type="NCBI Taxonomy" id="272562"/>
    <lineage>
        <taxon>Bacteria</taxon>
        <taxon>Bacillati</taxon>
        <taxon>Bacillota</taxon>
        <taxon>Clostridia</taxon>
        <taxon>Eubacteriales</taxon>
        <taxon>Clostridiaceae</taxon>
        <taxon>Clostridium</taxon>
    </lineage>
</organism>
<sequence length="239" mass="25977">MANTTNPLNDLSTVTITENSKTAGGTQIVRNAGNTLGQDAFLKILIAEMSHQDPTSQQDSTQYIAQLAQFSNLEQMTNLNRTMTFSGASSLMGGTVTLKQYDPDGVPYRGEVQKVTKNGDTIQIYVKLIDSNGNYVRQEKVDGNGNVVRDSKGNIEYETETVPQTDSNGNVVKDSNGNIMYKTQDVYKVIAFDYSQVNSVSALKDNIYDTTQKQIDDQVASKSDTSSSSSTTSNTSSST</sequence>
<dbReference type="Pfam" id="PF03963">
    <property type="entry name" value="FlgD"/>
    <property type="match status" value="1"/>
</dbReference>
<comment type="similarity">
    <text evidence="1 3">Belongs to the FlgD family.</text>
</comment>
<dbReference type="OrthoDB" id="280334at2"/>
<protein>
    <recommendedName>
        <fullName evidence="3">Basal-body rod modification protein FlgD</fullName>
    </recommendedName>
</protein>
<dbReference type="RefSeq" id="WP_010965455.1">
    <property type="nucleotide sequence ID" value="NC_003030.1"/>
</dbReference>
<dbReference type="GeneID" id="44998636"/>
<name>Q97H57_CLOAB</name>
<evidence type="ECO:0000313" key="6">
    <source>
        <dbReference type="Proteomes" id="UP000000814"/>
    </source>
</evidence>
<evidence type="ECO:0000256" key="4">
    <source>
        <dbReference type="SAM" id="MobiDB-lite"/>
    </source>
</evidence>
<gene>
    <name evidence="5" type="primary">flgD</name>
    <name evidence="5" type="ordered locus">CA_C2156</name>
</gene>
<accession>Q97H57</accession>
<comment type="function">
    <text evidence="3">Required for flagellar hook formation. May act as a scaffolding protein.</text>
</comment>
<reference evidence="5 6" key="1">
    <citation type="journal article" date="2001" name="J. Bacteriol.">
        <title>Genome sequence and comparative analysis of the solvent-producing bacterium Clostridium acetobutylicum.</title>
        <authorList>
            <person name="Nolling J."/>
            <person name="Breton G."/>
            <person name="Omelchenko M.V."/>
            <person name="Makarova K.S."/>
            <person name="Zeng Q."/>
            <person name="Gibson R."/>
            <person name="Lee H.M."/>
            <person name="Dubois J."/>
            <person name="Qiu D."/>
            <person name="Hitti J."/>
            <person name="Wolf Y.I."/>
            <person name="Tatusov R.L."/>
            <person name="Sabathe F."/>
            <person name="Doucette-Stamm L."/>
            <person name="Soucaille P."/>
            <person name="Daly M.J."/>
            <person name="Bennett G.N."/>
            <person name="Koonin E.V."/>
            <person name="Smith D.R."/>
        </authorList>
    </citation>
    <scope>NUCLEOTIDE SEQUENCE [LARGE SCALE GENOMIC DNA]</scope>
    <source>
        <strain evidence="6">ATCC 824 / DSM 792 / JCM 1419 / LMG 5710 / VKM B-1787</strain>
    </source>
</reference>
<evidence type="ECO:0000256" key="1">
    <source>
        <dbReference type="ARBA" id="ARBA00010577"/>
    </source>
</evidence>
<dbReference type="InterPro" id="IPR005648">
    <property type="entry name" value="FlgD"/>
</dbReference>
<evidence type="ECO:0000256" key="3">
    <source>
        <dbReference type="RuleBase" id="RU362076"/>
    </source>
</evidence>
<evidence type="ECO:0000256" key="2">
    <source>
        <dbReference type="ARBA" id="ARBA00022795"/>
    </source>
</evidence>
<dbReference type="Proteomes" id="UP000000814">
    <property type="component" value="Chromosome"/>
</dbReference>
<keyword evidence="5" id="KW-0966">Cell projection</keyword>
<keyword evidence="5" id="KW-0282">Flagellum</keyword>
<feature type="region of interest" description="Disordered" evidence="4">
    <location>
        <begin position="215"/>
        <end position="239"/>
    </location>
</feature>
<dbReference type="STRING" id="272562.CA_C2156"/>
<dbReference type="EMBL" id="AE001437">
    <property type="protein sequence ID" value="AAK80114.1"/>
    <property type="molecule type" value="Genomic_DNA"/>
</dbReference>
<proteinExistence type="inferred from homology"/>
<dbReference type="PIR" id="G97165">
    <property type="entry name" value="G97165"/>
</dbReference>
<evidence type="ECO:0000313" key="5">
    <source>
        <dbReference type="EMBL" id="AAK80114.1"/>
    </source>
</evidence>
<dbReference type="GO" id="GO:0044781">
    <property type="term" value="P:bacterial-type flagellum organization"/>
    <property type="evidence" value="ECO:0007669"/>
    <property type="project" value="UniProtKB-UniRule"/>
</dbReference>
<dbReference type="PATRIC" id="fig|272562.8.peg.2358"/>
<dbReference type="KEGG" id="cac:CA_C2156"/>
<dbReference type="AlphaFoldDB" id="Q97H57"/>